<protein>
    <submittedName>
        <fullName evidence="2">Uncharacterized protein</fullName>
    </submittedName>
</protein>
<feature type="compositionally biased region" description="Low complexity" evidence="1">
    <location>
        <begin position="180"/>
        <end position="197"/>
    </location>
</feature>
<gene>
    <name evidence="2" type="ORF">AMATHDRAFT_2271</name>
</gene>
<proteinExistence type="predicted"/>
<dbReference type="AlphaFoldDB" id="A0A2A9NWP7"/>
<feature type="region of interest" description="Disordered" evidence="1">
    <location>
        <begin position="74"/>
        <end position="200"/>
    </location>
</feature>
<keyword evidence="3" id="KW-1185">Reference proteome</keyword>
<sequence length="331" mass="36277">MQRLVARCCQSRANSTAPSLSSPKSRIALELNGIHIPSQSELLAQRATSDAPNVDISYLKDGATLASSLARKLLNNGSPSHSQAQPKAQSKTRRTYPAQPNTEQRRAAARPARETSMTSGFRDRTSQGGNYGPKRANVQQRQRDMSRLPKTDLNARAGPNSFNRTRPDNAPWQKGRPPRRSNSGSSSIRRSSVSRPTTTRDLRLSVVENLNEENALFKISEGEGMEAEMAEYTLPELTTANVGTMLSTQIAQLVPATSGRRSISPARLLEKFGGDYSRLSPHTTQDFLSDPRQIDAIKQAQLTLSKNRGVDLNARLFTTKLISSVKPAPVN</sequence>
<dbReference type="Proteomes" id="UP000242287">
    <property type="component" value="Unassembled WGS sequence"/>
</dbReference>
<organism evidence="2 3">
    <name type="scientific">Amanita thiersii Skay4041</name>
    <dbReference type="NCBI Taxonomy" id="703135"/>
    <lineage>
        <taxon>Eukaryota</taxon>
        <taxon>Fungi</taxon>
        <taxon>Dikarya</taxon>
        <taxon>Basidiomycota</taxon>
        <taxon>Agaricomycotina</taxon>
        <taxon>Agaricomycetes</taxon>
        <taxon>Agaricomycetidae</taxon>
        <taxon>Agaricales</taxon>
        <taxon>Pluteineae</taxon>
        <taxon>Amanitaceae</taxon>
        <taxon>Amanita</taxon>
    </lineage>
</organism>
<accession>A0A2A9NWP7</accession>
<dbReference type="EMBL" id="KZ301980">
    <property type="protein sequence ID" value="PFH52266.1"/>
    <property type="molecule type" value="Genomic_DNA"/>
</dbReference>
<feature type="compositionally biased region" description="Polar residues" evidence="1">
    <location>
        <begin position="75"/>
        <end position="89"/>
    </location>
</feature>
<reference evidence="2 3" key="1">
    <citation type="submission" date="2014-02" db="EMBL/GenBank/DDBJ databases">
        <title>Transposable element dynamics among asymbiotic and ectomycorrhizal Amanita fungi.</title>
        <authorList>
            <consortium name="DOE Joint Genome Institute"/>
            <person name="Hess J."/>
            <person name="Skrede I."/>
            <person name="Wolfe B."/>
            <person name="LaButti K."/>
            <person name="Ohm R.A."/>
            <person name="Grigoriev I.V."/>
            <person name="Pringle A."/>
        </authorList>
    </citation>
    <scope>NUCLEOTIDE SEQUENCE [LARGE SCALE GENOMIC DNA]</scope>
    <source>
        <strain evidence="2 3">SKay4041</strain>
    </source>
</reference>
<name>A0A2A9NWP7_9AGAR</name>
<evidence type="ECO:0000256" key="1">
    <source>
        <dbReference type="SAM" id="MobiDB-lite"/>
    </source>
</evidence>
<evidence type="ECO:0000313" key="3">
    <source>
        <dbReference type="Proteomes" id="UP000242287"/>
    </source>
</evidence>
<feature type="compositionally biased region" description="Basic and acidic residues" evidence="1">
    <location>
        <begin position="141"/>
        <end position="150"/>
    </location>
</feature>
<dbReference type="OrthoDB" id="3008076at2759"/>
<evidence type="ECO:0000313" key="2">
    <source>
        <dbReference type="EMBL" id="PFH52266.1"/>
    </source>
</evidence>